<dbReference type="InterPro" id="IPR003594">
    <property type="entry name" value="HATPase_dom"/>
</dbReference>
<evidence type="ECO:0000256" key="2">
    <source>
        <dbReference type="ARBA" id="ARBA00022777"/>
    </source>
</evidence>
<feature type="domain" description="GAF" evidence="5">
    <location>
        <begin position="77"/>
        <end position="225"/>
    </location>
</feature>
<dbReference type="InterPro" id="IPR036890">
    <property type="entry name" value="HATPase_C_sf"/>
</dbReference>
<dbReference type="Pfam" id="PF13185">
    <property type="entry name" value="GAF_2"/>
    <property type="match status" value="2"/>
</dbReference>
<dbReference type="SMART" id="SM00065">
    <property type="entry name" value="GAF"/>
    <property type="match status" value="2"/>
</dbReference>
<proteinExistence type="predicted"/>
<evidence type="ECO:0000259" key="5">
    <source>
        <dbReference type="SMART" id="SM00065"/>
    </source>
</evidence>
<dbReference type="PANTHER" id="PTHR24421:SF56">
    <property type="entry name" value="OXYGEN SENSOR HISTIDINE KINASE RESPONSE REGULATOR DOST"/>
    <property type="match status" value="1"/>
</dbReference>
<dbReference type="Pfam" id="PF02518">
    <property type="entry name" value="HATPase_c"/>
    <property type="match status" value="1"/>
</dbReference>
<evidence type="ECO:0000256" key="4">
    <source>
        <dbReference type="SAM" id="MobiDB-lite"/>
    </source>
</evidence>
<dbReference type="InterPro" id="IPR011712">
    <property type="entry name" value="Sig_transdc_His_kin_sub3_dim/P"/>
</dbReference>
<dbReference type="InterPro" id="IPR029016">
    <property type="entry name" value="GAF-like_dom_sf"/>
</dbReference>
<accession>A0ABX8QV00</accession>
<keyword evidence="8" id="KW-1185">Reference proteome</keyword>
<dbReference type="GO" id="GO:0016301">
    <property type="term" value="F:kinase activity"/>
    <property type="evidence" value="ECO:0007669"/>
    <property type="project" value="UniProtKB-KW"/>
</dbReference>
<dbReference type="InterPro" id="IPR003018">
    <property type="entry name" value="GAF"/>
</dbReference>
<evidence type="ECO:0000256" key="3">
    <source>
        <dbReference type="ARBA" id="ARBA00023012"/>
    </source>
</evidence>
<dbReference type="PANTHER" id="PTHR24421">
    <property type="entry name" value="NITRATE/NITRITE SENSOR PROTEIN NARX-RELATED"/>
    <property type="match status" value="1"/>
</dbReference>
<feature type="domain" description="Histidine kinase/HSP90-like ATPase" evidence="6">
    <location>
        <begin position="501"/>
        <end position="590"/>
    </location>
</feature>
<keyword evidence="1" id="KW-0808">Transferase</keyword>
<sequence length="591" mass="62757">MAGGDTGDVPQERDVPQDRGVPRGPRHGEDRARPILPQLQLDDLLTELQARLETVRSTRDRVHGLLEAVVSIGGELDLETVLRRIVEAATTLADARYGALGVIGEEGERLVRFVTAGVDEEQIAAIGHWPHGLGILGLLIKEPRPLRLADLTRHRESYGFPEGHPPMRTFLGVPIRVREEVFGNLYLTEKAGGGEFEEEDEVVVTALATAAGVAIENARLYEDARSRERWLEASAEISTALLSGTGTGEVTSLLARRARQVADAALATVALADEAGRGFTVVAADGDGAGRLRGLRVPADHPIAGRACRDGAALRLADGGEAARAAGVAEPPIGPVLSVPLGVGESARGVISVVNAPGGAVFTEGAQRLLEAFAGQAAVALELAERRRDTERLALLEDRDRIAKDLHDTVIQRLFATAMTLMSVIKITQRRDVAVRVQQAVDDLDGTIRQIRSSIFALQAPADEESLRSRLHAVVDAAAGNLGFAPSVRLDGLLDTAVDDRVGEHLLAVVREALSNVARHAGASEASVAVGVGDEVTLRVEDDGSGIPEGGRRSGLRNLRERAEDLGGSFSTRARPGGGTVLVWRVPLKDV</sequence>
<reference evidence="7" key="1">
    <citation type="submission" date="2020-07" db="EMBL/GenBank/DDBJ databases">
        <authorList>
            <person name="Tarantini F.S."/>
            <person name="Hong K.W."/>
            <person name="Chan K.G."/>
        </authorList>
    </citation>
    <scope>NUCLEOTIDE SEQUENCE</scope>
    <source>
        <strain evidence="7">32-07</strain>
    </source>
</reference>
<dbReference type="SMART" id="SM00387">
    <property type="entry name" value="HATPase_c"/>
    <property type="match status" value="1"/>
</dbReference>
<evidence type="ECO:0000259" key="6">
    <source>
        <dbReference type="SMART" id="SM00387"/>
    </source>
</evidence>
<organism evidence="7 8">
    <name type="scientific">Actinomadura graeca</name>
    <dbReference type="NCBI Taxonomy" id="2750812"/>
    <lineage>
        <taxon>Bacteria</taxon>
        <taxon>Bacillati</taxon>
        <taxon>Actinomycetota</taxon>
        <taxon>Actinomycetes</taxon>
        <taxon>Streptosporangiales</taxon>
        <taxon>Thermomonosporaceae</taxon>
        <taxon>Actinomadura</taxon>
    </lineage>
</organism>
<evidence type="ECO:0000256" key="1">
    <source>
        <dbReference type="ARBA" id="ARBA00022679"/>
    </source>
</evidence>
<dbReference type="CDD" id="cd16917">
    <property type="entry name" value="HATPase_UhpB-NarQ-NarX-like"/>
    <property type="match status" value="1"/>
</dbReference>
<feature type="region of interest" description="Disordered" evidence="4">
    <location>
        <begin position="1"/>
        <end position="33"/>
    </location>
</feature>
<dbReference type="InterPro" id="IPR050482">
    <property type="entry name" value="Sensor_HK_TwoCompSys"/>
</dbReference>
<dbReference type="Gene3D" id="3.30.450.40">
    <property type="match status" value="2"/>
</dbReference>
<keyword evidence="3" id="KW-0902">Two-component regulatory system</keyword>
<feature type="compositionally biased region" description="Basic and acidic residues" evidence="4">
    <location>
        <begin position="10"/>
        <end position="33"/>
    </location>
</feature>
<dbReference type="Gene3D" id="3.30.565.10">
    <property type="entry name" value="Histidine kinase-like ATPase, C-terminal domain"/>
    <property type="match status" value="1"/>
</dbReference>
<dbReference type="Gene3D" id="1.20.5.1930">
    <property type="match status" value="1"/>
</dbReference>
<gene>
    <name evidence="7" type="ORF">AGRA3207_003675</name>
</gene>
<keyword evidence="2 7" id="KW-0418">Kinase</keyword>
<dbReference type="Proteomes" id="UP001049518">
    <property type="component" value="Chromosome"/>
</dbReference>
<name>A0ABX8QV00_9ACTN</name>
<dbReference type="SUPFAM" id="SSF55874">
    <property type="entry name" value="ATPase domain of HSP90 chaperone/DNA topoisomerase II/histidine kinase"/>
    <property type="match status" value="1"/>
</dbReference>
<dbReference type="SUPFAM" id="SSF55781">
    <property type="entry name" value="GAF domain-like"/>
    <property type="match status" value="2"/>
</dbReference>
<dbReference type="Pfam" id="PF07730">
    <property type="entry name" value="HisKA_3"/>
    <property type="match status" value="1"/>
</dbReference>
<dbReference type="EMBL" id="CP059572">
    <property type="protein sequence ID" value="QXJ22641.1"/>
    <property type="molecule type" value="Genomic_DNA"/>
</dbReference>
<evidence type="ECO:0000313" key="7">
    <source>
        <dbReference type="EMBL" id="QXJ22641.1"/>
    </source>
</evidence>
<protein>
    <submittedName>
        <fullName evidence="7">GAF domain-containing sensor histidine kinase</fullName>
    </submittedName>
</protein>
<feature type="domain" description="GAF" evidence="5">
    <location>
        <begin position="246"/>
        <end position="391"/>
    </location>
</feature>
<evidence type="ECO:0000313" key="8">
    <source>
        <dbReference type="Proteomes" id="UP001049518"/>
    </source>
</evidence>